<name>A0ABN4ZLK0_9BACI</name>
<dbReference type="InterPro" id="IPR032710">
    <property type="entry name" value="NTF2-like_dom_sf"/>
</dbReference>
<evidence type="ECO:0000313" key="1">
    <source>
        <dbReference type="EMBL" id="ART77159.1"/>
    </source>
</evidence>
<reference evidence="1 2" key="1">
    <citation type="submission" date="2017-04" db="EMBL/GenBank/DDBJ databases">
        <title>Complete Genome Sequence of the Bacillus horikoshii 20a strain from Cuatro Cienegas, Coahuila, Mexico.</title>
        <authorList>
            <person name="Zarza E."/>
            <person name="Alcaraz L.D."/>
            <person name="Aguilar-Salinas B."/>
            <person name="Islas A."/>
            <person name="Olmedo-Alvarez G."/>
        </authorList>
    </citation>
    <scope>NUCLEOTIDE SEQUENCE [LARGE SCALE GENOMIC DNA]</scope>
    <source>
        <strain evidence="1 2">20a</strain>
    </source>
</reference>
<dbReference type="EMBL" id="CP020880">
    <property type="protein sequence ID" value="ART77159.1"/>
    <property type="molecule type" value="Genomic_DNA"/>
</dbReference>
<organism evidence="1 2">
    <name type="scientific">Sutcliffiella horikoshii</name>
    <dbReference type="NCBI Taxonomy" id="79883"/>
    <lineage>
        <taxon>Bacteria</taxon>
        <taxon>Bacillati</taxon>
        <taxon>Bacillota</taxon>
        <taxon>Bacilli</taxon>
        <taxon>Bacillales</taxon>
        <taxon>Bacillaceae</taxon>
        <taxon>Sutcliffiella</taxon>
    </lineage>
</organism>
<protein>
    <recommendedName>
        <fullName evidence="3">DUF4440 domain-containing protein</fullName>
    </recommendedName>
</protein>
<dbReference type="SUPFAM" id="SSF54427">
    <property type="entry name" value="NTF2-like"/>
    <property type="match status" value="1"/>
</dbReference>
<proteinExistence type="predicted"/>
<sequence>MLDIQNRLNEFTETHDEFIRDWELAMSSGDTSSVQRMSDDYYVTFFNNDNEKPFFFTRQEAIEGMEQSVKHFYRANKRFANRVIRLRDNENAVVFYEQLIVQDENVLARLFTIENWKLINGKWMVIRETEEQIN</sequence>
<accession>A0ABN4ZLK0</accession>
<evidence type="ECO:0000313" key="2">
    <source>
        <dbReference type="Proteomes" id="UP000195573"/>
    </source>
</evidence>
<gene>
    <name evidence="1" type="ORF">B4U37_14370</name>
</gene>
<dbReference type="Proteomes" id="UP000195573">
    <property type="component" value="Chromosome"/>
</dbReference>
<dbReference type="RefSeq" id="WP_088018786.1">
    <property type="nucleotide sequence ID" value="NZ_CP020880.1"/>
</dbReference>
<evidence type="ECO:0008006" key="3">
    <source>
        <dbReference type="Google" id="ProtNLM"/>
    </source>
</evidence>
<keyword evidence="2" id="KW-1185">Reference proteome</keyword>
<dbReference type="GeneID" id="96739604"/>